<comment type="similarity">
    <text evidence="1">Belongs to the Gfo/Idh/MocA family.</text>
</comment>
<dbReference type="Proteomes" id="UP000199537">
    <property type="component" value="Unassembled WGS sequence"/>
</dbReference>
<keyword evidence="6" id="KW-1185">Reference proteome</keyword>
<dbReference type="RefSeq" id="WP_092456890.1">
    <property type="nucleotide sequence ID" value="NZ_FPCJ01000001.1"/>
</dbReference>
<name>A0A1I7N1M6_9BACT</name>
<dbReference type="GO" id="GO:0000166">
    <property type="term" value="F:nucleotide binding"/>
    <property type="evidence" value="ECO:0007669"/>
    <property type="project" value="InterPro"/>
</dbReference>
<feature type="domain" description="Gfo/Idh/MocA-like oxidoreductase C-terminal" evidence="4">
    <location>
        <begin position="143"/>
        <end position="349"/>
    </location>
</feature>
<dbReference type="OrthoDB" id="9815825at2"/>
<dbReference type="Gene3D" id="3.30.360.10">
    <property type="entry name" value="Dihydrodipicolinate Reductase, domain 2"/>
    <property type="match status" value="1"/>
</dbReference>
<evidence type="ECO:0000259" key="4">
    <source>
        <dbReference type="Pfam" id="PF02894"/>
    </source>
</evidence>
<evidence type="ECO:0000259" key="3">
    <source>
        <dbReference type="Pfam" id="PF01408"/>
    </source>
</evidence>
<dbReference type="InterPro" id="IPR036291">
    <property type="entry name" value="NAD(P)-bd_dom_sf"/>
</dbReference>
<dbReference type="InterPro" id="IPR051317">
    <property type="entry name" value="Gfo/Idh/MocA_oxidoreduct"/>
</dbReference>
<dbReference type="AlphaFoldDB" id="A0A1I7N1M6"/>
<dbReference type="Pfam" id="PF02894">
    <property type="entry name" value="GFO_IDH_MocA_C"/>
    <property type="match status" value="1"/>
</dbReference>
<keyword evidence="2" id="KW-0560">Oxidoreductase</keyword>
<sequence>MTSQSAVSAPISVALIGFGLSGKYFHAPFLKVNPCYQVTAIMQRHGEDSRAMFPQAALFRDSHALLRQANAELVIITTPNDTHFQLAMQALKAGKHVVVEKPITLSTHEMAELMACAEKHNQLLVPFHNRRFDSGFRTVQQIVQSGSLGEIVEAWLQFDRWRPQPRVHWREQALPGSGILYDLGPHLIDQALCLFGKPQAVTAYLGRQRPGVQVEDMFEIWLAYEKLMVKLHAGMLVCDPTPRYLLRGTGGAFVKYSEDPQEALLRQGHLPDNPNWGTEPAEAWGMLYKDPTSAEAFPSLRGDYGLFYRQLYQAIRHQQKTPVTAMDGYHTIQLIELAMESHRSRQSLSLN</sequence>
<dbReference type="InterPro" id="IPR000683">
    <property type="entry name" value="Gfo/Idh/MocA-like_OxRdtase_N"/>
</dbReference>
<dbReference type="PANTHER" id="PTHR43708">
    <property type="entry name" value="CONSERVED EXPRESSED OXIDOREDUCTASE (EUROFUNG)"/>
    <property type="match status" value="1"/>
</dbReference>
<dbReference type="Gene3D" id="3.40.50.720">
    <property type="entry name" value="NAD(P)-binding Rossmann-like Domain"/>
    <property type="match status" value="1"/>
</dbReference>
<dbReference type="SUPFAM" id="SSF51735">
    <property type="entry name" value="NAD(P)-binding Rossmann-fold domains"/>
    <property type="match status" value="1"/>
</dbReference>
<evidence type="ECO:0000313" key="5">
    <source>
        <dbReference type="EMBL" id="SFV28572.1"/>
    </source>
</evidence>
<dbReference type="Pfam" id="PF01408">
    <property type="entry name" value="GFO_IDH_MocA"/>
    <property type="match status" value="1"/>
</dbReference>
<evidence type="ECO:0000313" key="6">
    <source>
        <dbReference type="Proteomes" id="UP000199537"/>
    </source>
</evidence>
<feature type="domain" description="Gfo/Idh/MocA-like oxidoreductase N-terminal" evidence="3">
    <location>
        <begin position="11"/>
        <end position="125"/>
    </location>
</feature>
<evidence type="ECO:0000256" key="2">
    <source>
        <dbReference type="ARBA" id="ARBA00023002"/>
    </source>
</evidence>
<proteinExistence type="inferred from homology"/>
<dbReference type="PANTHER" id="PTHR43708:SF5">
    <property type="entry name" value="CONSERVED EXPRESSED OXIDOREDUCTASE (EUROFUNG)-RELATED"/>
    <property type="match status" value="1"/>
</dbReference>
<dbReference type="GO" id="GO:0016491">
    <property type="term" value="F:oxidoreductase activity"/>
    <property type="evidence" value="ECO:0007669"/>
    <property type="project" value="UniProtKB-KW"/>
</dbReference>
<accession>A0A1I7N1M6</accession>
<gene>
    <name evidence="5" type="ORF">SAMN05660895_0362</name>
</gene>
<dbReference type="InterPro" id="IPR004104">
    <property type="entry name" value="Gfo/Idh/MocA-like_OxRdtase_C"/>
</dbReference>
<organism evidence="5 6">
    <name type="scientific">Thermoflavifilum thermophilum</name>
    <dbReference type="NCBI Taxonomy" id="1393122"/>
    <lineage>
        <taxon>Bacteria</taxon>
        <taxon>Pseudomonadati</taxon>
        <taxon>Bacteroidota</taxon>
        <taxon>Chitinophagia</taxon>
        <taxon>Chitinophagales</taxon>
        <taxon>Chitinophagaceae</taxon>
        <taxon>Thermoflavifilum</taxon>
    </lineage>
</organism>
<reference evidence="6" key="1">
    <citation type="submission" date="2016-10" db="EMBL/GenBank/DDBJ databases">
        <authorList>
            <person name="Varghese N."/>
            <person name="Submissions S."/>
        </authorList>
    </citation>
    <scope>NUCLEOTIDE SEQUENCE [LARGE SCALE GENOMIC DNA]</scope>
    <source>
        <strain evidence="6">DSM 14807</strain>
    </source>
</reference>
<dbReference type="EMBL" id="FPCJ01000001">
    <property type="protein sequence ID" value="SFV28572.1"/>
    <property type="molecule type" value="Genomic_DNA"/>
</dbReference>
<protein>
    <submittedName>
        <fullName evidence="5">Predicted dehydrogenase</fullName>
    </submittedName>
</protein>
<dbReference type="STRING" id="1393122.SAMN05660895_0362"/>
<evidence type="ECO:0000256" key="1">
    <source>
        <dbReference type="ARBA" id="ARBA00010928"/>
    </source>
</evidence>